<feature type="non-terminal residue" evidence="1">
    <location>
        <position position="1"/>
    </location>
</feature>
<comment type="caution">
    <text evidence="1">The sequence shown here is derived from an EMBL/GenBank/DDBJ whole genome shotgun (WGS) entry which is preliminary data.</text>
</comment>
<organism evidence="1">
    <name type="scientific">marine sediment metagenome</name>
    <dbReference type="NCBI Taxonomy" id="412755"/>
    <lineage>
        <taxon>unclassified sequences</taxon>
        <taxon>metagenomes</taxon>
        <taxon>ecological metagenomes</taxon>
    </lineage>
</organism>
<dbReference type="AlphaFoldDB" id="X0RXE9"/>
<name>X0RXE9_9ZZZZ</name>
<accession>X0RXE9</accession>
<reference evidence="1" key="1">
    <citation type="journal article" date="2014" name="Front. Microbiol.">
        <title>High frequency of phylogenetically diverse reductive dehalogenase-homologous genes in deep subseafloor sedimentary metagenomes.</title>
        <authorList>
            <person name="Kawai M."/>
            <person name="Futagami T."/>
            <person name="Toyoda A."/>
            <person name="Takaki Y."/>
            <person name="Nishi S."/>
            <person name="Hori S."/>
            <person name="Arai W."/>
            <person name="Tsubouchi T."/>
            <person name="Morono Y."/>
            <person name="Uchiyama I."/>
            <person name="Ito T."/>
            <person name="Fujiyama A."/>
            <person name="Inagaki F."/>
            <person name="Takami H."/>
        </authorList>
    </citation>
    <scope>NUCLEOTIDE SEQUENCE</scope>
    <source>
        <strain evidence="1">Expedition CK06-06</strain>
    </source>
</reference>
<sequence length="95" mass="11204">RMRPRFQDQPDGWRRIATGQTWLYGDDPHLRRADFMAKWGWYLEGGVHASASSNLMSKLKKGNANIRVADKCYHHHFGKISSYPRSREFRAGRRR</sequence>
<protein>
    <submittedName>
        <fullName evidence="1">Uncharacterized protein</fullName>
    </submittedName>
</protein>
<proteinExistence type="predicted"/>
<gene>
    <name evidence="1" type="ORF">S01H1_05437</name>
</gene>
<evidence type="ECO:0000313" key="1">
    <source>
        <dbReference type="EMBL" id="GAF73484.1"/>
    </source>
</evidence>
<dbReference type="EMBL" id="BARS01002831">
    <property type="protein sequence ID" value="GAF73484.1"/>
    <property type="molecule type" value="Genomic_DNA"/>
</dbReference>